<keyword evidence="3" id="KW-1185">Reference proteome</keyword>
<evidence type="ECO:0000256" key="1">
    <source>
        <dbReference type="ARBA" id="ARBA00023002"/>
    </source>
</evidence>
<dbReference type="Pfam" id="PF00106">
    <property type="entry name" value="adh_short"/>
    <property type="match status" value="1"/>
</dbReference>
<name>A0A841APM2_9MICO</name>
<dbReference type="InterPro" id="IPR036291">
    <property type="entry name" value="NAD(P)-bd_dom_sf"/>
</dbReference>
<dbReference type="AlphaFoldDB" id="A0A841APM2"/>
<gene>
    <name evidence="2" type="ORF">HD599_001828</name>
</gene>
<reference evidence="2 3" key="1">
    <citation type="submission" date="2020-08" db="EMBL/GenBank/DDBJ databases">
        <title>Sequencing the genomes of 1000 actinobacteria strains.</title>
        <authorList>
            <person name="Klenk H.-P."/>
        </authorList>
    </citation>
    <scope>NUCLEOTIDE SEQUENCE [LARGE SCALE GENOMIC DNA]</scope>
    <source>
        <strain evidence="2 3">DSM 105784</strain>
    </source>
</reference>
<dbReference type="PRINTS" id="PR00081">
    <property type="entry name" value="GDHRDH"/>
</dbReference>
<accession>A0A841APM2</accession>
<proteinExistence type="predicted"/>
<dbReference type="Proteomes" id="UP000536685">
    <property type="component" value="Unassembled WGS sequence"/>
</dbReference>
<comment type="caution">
    <text evidence="2">The sequence shown here is derived from an EMBL/GenBank/DDBJ whole genome shotgun (WGS) entry which is preliminary data.</text>
</comment>
<organism evidence="2 3">
    <name type="scientific">Conyzicola lurida</name>
    <dbReference type="NCBI Taxonomy" id="1172621"/>
    <lineage>
        <taxon>Bacteria</taxon>
        <taxon>Bacillati</taxon>
        <taxon>Actinomycetota</taxon>
        <taxon>Actinomycetes</taxon>
        <taxon>Micrococcales</taxon>
        <taxon>Microbacteriaceae</taxon>
        <taxon>Conyzicola</taxon>
    </lineage>
</organism>
<dbReference type="SUPFAM" id="SSF51735">
    <property type="entry name" value="NAD(P)-binding Rossmann-fold domains"/>
    <property type="match status" value="1"/>
</dbReference>
<dbReference type="PANTHER" id="PTHR43157:SF31">
    <property type="entry name" value="PHOSPHATIDYLINOSITOL-GLYCAN BIOSYNTHESIS CLASS F PROTEIN"/>
    <property type="match status" value="1"/>
</dbReference>
<dbReference type="PANTHER" id="PTHR43157">
    <property type="entry name" value="PHOSPHATIDYLINOSITOL-GLYCAN BIOSYNTHESIS CLASS F PROTEIN-RELATED"/>
    <property type="match status" value="1"/>
</dbReference>
<dbReference type="GO" id="GO:0016491">
    <property type="term" value="F:oxidoreductase activity"/>
    <property type="evidence" value="ECO:0007669"/>
    <property type="project" value="UniProtKB-KW"/>
</dbReference>
<protein>
    <submittedName>
        <fullName evidence="2">NAD(P)-dependent dehydrogenase (Short-subunit alcohol dehydrogenase family)</fullName>
    </submittedName>
</protein>
<dbReference type="InterPro" id="IPR002347">
    <property type="entry name" value="SDR_fam"/>
</dbReference>
<keyword evidence="1" id="KW-0560">Oxidoreductase</keyword>
<dbReference type="RefSeq" id="WP_184236352.1">
    <property type="nucleotide sequence ID" value="NZ_JACHMJ010000001.1"/>
</dbReference>
<dbReference type="Gene3D" id="3.40.50.720">
    <property type="entry name" value="NAD(P)-binding Rossmann-like Domain"/>
    <property type="match status" value="1"/>
</dbReference>
<evidence type="ECO:0000313" key="3">
    <source>
        <dbReference type="Proteomes" id="UP000536685"/>
    </source>
</evidence>
<evidence type="ECO:0000313" key="2">
    <source>
        <dbReference type="EMBL" id="MBB5843505.1"/>
    </source>
</evidence>
<dbReference type="EMBL" id="JACHMJ010000001">
    <property type="protein sequence ID" value="MBB5843505.1"/>
    <property type="molecule type" value="Genomic_DNA"/>
</dbReference>
<sequence length="338" mass="35691">MSVKIERDTTGVAAGWNPRRLPRAEGKVFVITGGHAGIGYFISEQLAHAGATVVMASRSQAKAQNAIASIRARVPGARVSYLHLDLSSLSSVAETATALRDLPRVDALVLNAAAILTKARTETADGNETVFGVNVVGNFALAAQAMAVLERTAGSRLITLASIAPWLARLRTLDMANLNSTTGAYQSFPTYARSKAAQMLIALELDRRLRGSASQVTSVLAHPGGAHDGLSPRRAGVMEPTVLRRIATAPLFAVAQGKDRGAWPIVRAALDPVADGGQIWGPRLWSSIGQPRVEGPTTVIRRIGLLDDDTLARATWDATADLAGVEWGERPPGTKANT</sequence>